<dbReference type="InterPro" id="IPR001012">
    <property type="entry name" value="UBX_dom"/>
</dbReference>
<dbReference type="Gene3D" id="3.10.20.90">
    <property type="entry name" value="Phosphatidylinositol 3-kinase Catalytic Subunit, Chain A, domain 1"/>
    <property type="match status" value="1"/>
</dbReference>
<dbReference type="EMBL" id="JARQWQ010000041">
    <property type="protein sequence ID" value="KAK2559105.1"/>
    <property type="molecule type" value="Genomic_DNA"/>
</dbReference>
<evidence type="ECO:0000259" key="1">
    <source>
        <dbReference type="PROSITE" id="PS50033"/>
    </source>
</evidence>
<dbReference type="Pfam" id="PF00789">
    <property type="entry name" value="UBX"/>
    <property type="match status" value="1"/>
</dbReference>
<dbReference type="Pfam" id="PF09409">
    <property type="entry name" value="PUB"/>
    <property type="match status" value="1"/>
</dbReference>
<reference evidence="2" key="1">
    <citation type="journal article" date="2023" name="G3 (Bethesda)">
        <title>Whole genome assembly and annotation of the endangered Caribbean coral Acropora cervicornis.</title>
        <authorList>
            <person name="Selwyn J.D."/>
            <person name="Vollmer S.V."/>
        </authorList>
    </citation>
    <scope>NUCLEOTIDE SEQUENCE</scope>
    <source>
        <strain evidence="2">K2</strain>
    </source>
</reference>
<dbReference type="PANTHER" id="PTHR46713">
    <property type="entry name" value="F13M7.16 PROTEIN"/>
    <property type="match status" value="1"/>
</dbReference>
<protein>
    <recommendedName>
        <fullName evidence="1">UBX domain-containing protein</fullName>
    </recommendedName>
</protein>
<dbReference type="CDD" id="cd09212">
    <property type="entry name" value="PUB"/>
    <property type="match status" value="1"/>
</dbReference>
<dbReference type="PROSITE" id="PS50033">
    <property type="entry name" value="UBX"/>
    <property type="match status" value="1"/>
</dbReference>
<dbReference type="Gene3D" id="1.20.58.2190">
    <property type="match status" value="1"/>
</dbReference>
<dbReference type="Proteomes" id="UP001249851">
    <property type="component" value="Unassembled WGS sequence"/>
</dbReference>
<dbReference type="SUPFAM" id="SSF54236">
    <property type="entry name" value="Ubiquitin-like"/>
    <property type="match status" value="1"/>
</dbReference>
<gene>
    <name evidence="2" type="ORF">P5673_018222</name>
</gene>
<proteinExistence type="predicted"/>
<dbReference type="SUPFAM" id="SSF143503">
    <property type="entry name" value="PUG domain-like"/>
    <property type="match status" value="1"/>
</dbReference>
<name>A0AAD9QDX9_ACRCE</name>
<dbReference type="InterPro" id="IPR018997">
    <property type="entry name" value="PUB_domain"/>
</dbReference>
<evidence type="ECO:0000313" key="3">
    <source>
        <dbReference type="Proteomes" id="UP001249851"/>
    </source>
</evidence>
<evidence type="ECO:0000313" key="2">
    <source>
        <dbReference type="EMBL" id="KAK2559105.1"/>
    </source>
</evidence>
<dbReference type="SMART" id="SM00580">
    <property type="entry name" value="PUG"/>
    <property type="match status" value="1"/>
</dbReference>
<accession>A0AAD9QDX9</accession>
<dbReference type="AlphaFoldDB" id="A0AAD9QDX9"/>
<dbReference type="PANTHER" id="PTHR46713:SF1">
    <property type="entry name" value="F13M7.16 PROTEIN"/>
    <property type="match status" value="1"/>
</dbReference>
<keyword evidence="3" id="KW-1185">Reference proteome</keyword>
<organism evidence="2 3">
    <name type="scientific">Acropora cervicornis</name>
    <name type="common">Staghorn coral</name>
    <dbReference type="NCBI Taxonomy" id="6130"/>
    <lineage>
        <taxon>Eukaryota</taxon>
        <taxon>Metazoa</taxon>
        <taxon>Cnidaria</taxon>
        <taxon>Anthozoa</taxon>
        <taxon>Hexacorallia</taxon>
        <taxon>Scleractinia</taxon>
        <taxon>Astrocoeniina</taxon>
        <taxon>Acroporidae</taxon>
        <taxon>Acropora</taxon>
    </lineage>
</organism>
<dbReference type="InterPro" id="IPR029071">
    <property type="entry name" value="Ubiquitin-like_domsf"/>
</dbReference>
<reference evidence="2" key="2">
    <citation type="journal article" date="2023" name="Science">
        <title>Genomic signatures of disease resistance in endangered staghorn corals.</title>
        <authorList>
            <person name="Vollmer S.V."/>
            <person name="Selwyn J.D."/>
            <person name="Despard B.A."/>
            <person name="Roesel C.L."/>
        </authorList>
    </citation>
    <scope>NUCLEOTIDE SEQUENCE</scope>
    <source>
        <strain evidence="2">K2</strain>
    </source>
</reference>
<sequence length="333" mass="37966">MENALDAFRAISGTDEAKNALSLIQVYFNNIVKDPQNQKFRRIRISNPKFYSSIWQLEQARTFLLLSGFEQEGEFLVLPSSIKLDGTKLLLDEAFGVSSANEARKHDVSGSLHTNDKSTVLKLNSQKGKFILKDNQNQKKLAVDSLFDQDIKADLTLLSYMKEMGTVQPAPVSRYQKTIAERHKFQEKVRLEAIEEAKLEKQRKKLQREYLLKDLKDEKDEKLEKVLSFSLSSDSTIETLYQEVRRLWPENGEQQVSREFILMTSFPQRRITDMENSLASAGLGRRAALVVQRLHEQGRLTQGGGTGQHFTISICVEQCLVTFVESDSNNGKD</sequence>
<feature type="domain" description="UBX" evidence="1">
    <location>
        <begin position="229"/>
        <end position="291"/>
    </location>
</feature>
<dbReference type="InterPro" id="IPR036339">
    <property type="entry name" value="PUB-like_dom_sf"/>
</dbReference>
<comment type="caution">
    <text evidence="2">The sequence shown here is derived from an EMBL/GenBank/DDBJ whole genome shotgun (WGS) entry which is preliminary data.</text>
</comment>